<keyword evidence="3 6" id="KW-0812">Transmembrane</keyword>
<dbReference type="InterPro" id="IPR036259">
    <property type="entry name" value="MFS_trans_sf"/>
</dbReference>
<sequence length="429" mass="44627">MSYISDVATVVRGSGFRRLLSVRMAGQFADGVFQTALASYVLFSPERQADAQSIASAFAILLLPYCILGPFVGVFIDRWQRRQILLIANFARASLVASIALIALSSAPEIALLSVGILAVSINRLVLSALGASVPRVVPLDNVVTANAIAPTLGTLSTVLGAGLGVYLRSLFGGATDTNDAILIAVAAGLYVMAGSLALRLGRRALGPEPAAELPAALKAVIEVARELAAGVGQIRRHHTASTAFAVTAIQRFCFGIASVTAVLLARNTFSDPLDPDAGLALLAQVVLIAGAGFFVGAVITPELSRYLSPINILITALSFAAVTQLIIATPQTKTPLLIGVFFVGISAQVTKVCVDSILQRTIPDEFRGRTFSLYDVVFNVAFVAAASVGAIVLPASGRSVLTNVVVAGLYAGTAAVVWLRRTPTANQS</sequence>
<feature type="transmembrane region" description="Helical" evidence="6">
    <location>
        <begin position="54"/>
        <end position="76"/>
    </location>
</feature>
<dbReference type="AlphaFoldDB" id="A0A6J6I0J9"/>
<feature type="transmembrane region" description="Helical" evidence="6">
    <location>
        <begin position="278"/>
        <end position="300"/>
    </location>
</feature>
<dbReference type="PANTHER" id="PTHR23513:SF17">
    <property type="entry name" value="MEMBRANE PROTEIN"/>
    <property type="match status" value="1"/>
</dbReference>
<feature type="transmembrane region" description="Helical" evidence="6">
    <location>
        <begin position="401"/>
        <end position="420"/>
    </location>
</feature>
<feature type="transmembrane region" description="Helical" evidence="6">
    <location>
        <begin position="181"/>
        <end position="199"/>
    </location>
</feature>
<evidence type="ECO:0000256" key="2">
    <source>
        <dbReference type="ARBA" id="ARBA00022475"/>
    </source>
</evidence>
<dbReference type="EMBL" id="CAEZVF010000053">
    <property type="protein sequence ID" value="CAB4619882.1"/>
    <property type="molecule type" value="Genomic_DNA"/>
</dbReference>
<feature type="transmembrane region" description="Helical" evidence="6">
    <location>
        <begin position="307"/>
        <end position="329"/>
    </location>
</feature>
<organism evidence="8">
    <name type="scientific">freshwater metagenome</name>
    <dbReference type="NCBI Taxonomy" id="449393"/>
    <lineage>
        <taxon>unclassified sequences</taxon>
        <taxon>metagenomes</taxon>
        <taxon>ecological metagenomes</taxon>
    </lineage>
</organism>
<feature type="transmembrane region" description="Helical" evidence="6">
    <location>
        <begin position="110"/>
        <end position="132"/>
    </location>
</feature>
<keyword evidence="4 6" id="KW-1133">Transmembrane helix</keyword>
<feature type="transmembrane region" description="Helical" evidence="6">
    <location>
        <begin position="83"/>
        <end position="104"/>
    </location>
</feature>
<dbReference type="SUPFAM" id="SSF103473">
    <property type="entry name" value="MFS general substrate transporter"/>
    <property type="match status" value="1"/>
</dbReference>
<dbReference type="Pfam" id="PF07690">
    <property type="entry name" value="MFS_1"/>
    <property type="match status" value="1"/>
</dbReference>
<feature type="transmembrane region" description="Helical" evidence="6">
    <location>
        <begin position="335"/>
        <end position="354"/>
    </location>
</feature>
<dbReference type="InterPro" id="IPR011701">
    <property type="entry name" value="MFS"/>
</dbReference>
<evidence type="ECO:0000256" key="1">
    <source>
        <dbReference type="ARBA" id="ARBA00004651"/>
    </source>
</evidence>
<evidence type="ECO:0000256" key="3">
    <source>
        <dbReference type="ARBA" id="ARBA00022692"/>
    </source>
</evidence>
<name>A0A6J6I0J9_9ZZZZ</name>
<dbReference type="Gene3D" id="1.20.1250.20">
    <property type="entry name" value="MFS general substrate transporter like domains"/>
    <property type="match status" value="1"/>
</dbReference>
<dbReference type="GO" id="GO:0005886">
    <property type="term" value="C:plasma membrane"/>
    <property type="evidence" value="ECO:0007669"/>
    <property type="project" value="UniProtKB-SubCell"/>
</dbReference>
<evidence type="ECO:0000256" key="5">
    <source>
        <dbReference type="ARBA" id="ARBA00023136"/>
    </source>
</evidence>
<dbReference type="CDD" id="cd06173">
    <property type="entry name" value="MFS_MefA_like"/>
    <property type="match status" value="1"/>
</dbReference>
<dbReference type="PROSITE" id="PS50850">
    <property type="entry name" value="MFS"/>
    <property type="match status" value="1"/>
</dbReference>
<dbReference type="GO" id="GO:0022857">
    <property type="term" value="F:transmembrane transporter activity"/>
    <property type="evidence" value="ECO:0007669"/>
    <property type="project" value="InterPro"/>
</dbReference>
<accession>A0A6J6I0J9</accession>
<feature type="transmembrane region" description="Helical" evidence="6">
    <location>
        <begin position="144"/>
        <end position="169"/>
    </location>
</feature>
<keyword evidence="5 6" id="KW-0472">Membrane</keyword>
<evidence type="ECO:0000256" key="4">
    <source>
        <dbReference type="ARBA" id="ARBA00022989"/>
    </source>
</evidence>
<feature type="transmembrane region" description="Helical" evidence="6">
    <location>
        <begin position="244"/>
        <end position="266"/>
    </location>
</feature>
<protein>
    <submittedName>
        <fullName evidence="8">Unannotated protein</fullName>
    </submittedName>
</protein>
<reference evidence="8" key="1">
    <citation type="submission" date="2020-05" db="EMBL/GenBank/DDBJ databases">
        <authorList>
            <person name="Chiriac C."/>
            <person name="Salcher M."/>
            <person name="Ghai R."/>
            <person name="Kavagutti S V."/>
        </authorList>
    </citation>
    <scope>NUCLEOTIDE SEQUENCE</scope>
</reference>
<feature type="domain" description="Major facilitator superfamily (MFS) profile" evidence="7">
    <location>
        <begin position="244"/>
        <end position="429"/>
    </location>
</feature>
<evidence type="ECO:0000313" key="8">
    <source>
        <dbReference type="EMBL" id="CAB4619882.1"/>
    </source>
</evidence>
<evidence type="ECO:0000259" key="7">
    <source>
        <dbReference type="PROSITE" id="PS50850"/>
    </source>
</evidence>
<evidence type="ECO:0000256" key="6">
    <source>
        <dbReference type="SAM" id="Phobius"/>
    </source>
</evidence>
<feature type="transmembrane region" description="Helical" evidence="6">
    <location>
        <begin position="374"/>
        <end position="395"/>
    </location>
</feature>
<proteinExistence type="predicted"/>
<dbReference type="PANTHER" id="PTHR23513">
    <property type="entry name" value="INTEGRAL MEMBRANE EFFLUX PROTEIN-RELATED"/>
    <property type="match status" value="1"/>
</dbReference>
<keyword evidence="2" id="KW-1003">Cell membrane</keyword>
<dbReference type="InterPro" id="IPR020846">
    <property type="entry name" value="MFS_dom"/>
</dbReference>
<gene>
    <name evidence="8" type="ORF">UFOPK1939_00484</name>
</gene>
<comment type="subcellular location">
    <subcellularLocation>
        <location evidence="1">Cell membrane</location>
        <topology evidence="1">Multi-pass membrane protein</topology>
    </subcellularLocation>
</comment>